<dbReference type="UniPathway" id="UPA00557">
    <property type="reaction ID" value="UER00614"/>
</dbReference>
<keyword evidence="7 9" id="KW-0548">Nucleotidyltransferase</keyword>
<dbReference type="GO" id="GO:0004605">
    <property type="term" value="F:phosphatidate cytidylyltransferase activity"/>
    <property type="evidence" value="ECO:0007669"/>
    <property type="project" value="UniProtKB-EC"/>
</dbReference>
<dbReference type="STRING" id="52560.SAMN04488082_12159"/>
<evidence type="ECO:0000256" key="4">
    <source>
        <dbReference type="ARBA" id="ARBA00022692"/>
    </source>
</evidence>
<feature type="transmembrane region" description="Helical" evidence="8">
    <location>
        <begin position="182"/>
        <end position="202"/>
    </location>
</feature>
<evidence type="ECO:0000256" key="2">
    <source>
        <dbReference type="ARBA" id="ARBA00010185"/>
    </source>
</evidence>
<reference evidence="10" key="1">
    <citation type="submission" date="2016-10" db="EMBL/GenBank/DDBJ databases">
        <authorList>
            <person name="Varghese N."/>
            <person name="Submissions S."/>
        </authorList>
    </citation>
    <scope>NUCLEOTIDE SEQUENCE [LARGE SCALE GENOMIC DNA]</scope>
    <source>
        <strain evidence="10">DSM 5918</strain>
    </source>
</reference>
<dbReference type="InterPro" id="IPR000374">
    <property type="entry name" value="PC_trans"/>
</dbReference>
<gene>
    <name evidence="9" type="ORF">SAMN04488082_12159</name>
</gene>
<evidence type="ECO:0000313" key="9">
    <source>
        <dbReference type="EMBL" id="SFK36199.1"/>
    </source>
</evidence>
<dbReference type="GO" id="GO:0016024">
    <property type="term" value="P:CDP-diacylglycerol biosynthetic process"/>
    <property type="evidence" value="ECO:0007669"/>
    <property type="project" value="UniProtKB-UniPathway"/>
</dbReference>
<keyword evidence="4 7" id="KW-0812">Transmembrane</keyword>
<feature type="transmembrane region" description="Helical" evidence="8">
    <location>
        <begin position="51"/>
        <end position="80"/>
    </location>
</feature>
<dbReference type="PROSITE" id="PS01315">
    <property type="entry name" value="CDS"/>
    <property type="match status" value="1"/>
</dbReference>
<evidence type="ECO:0000256" key="6">
    <source>
        <dbReference type="ARBA" id="ARBA00023136"/>
    </source>
</evidence>
<evidence type="ECO:0000256" key="1">
    <source>
        <dbReference type="ARBA" id="ARBA00004141"/>
    </source>
</evidence>
<keyword evidence="5 8" id="KW-1133">Transmembrane helix</keyword>
<feature type="transmembrane region" description="Helical" evidence="8">
    <location>
        <begin position="223"/>
        <end position="244"/>
    </location>
</feature>
<dbReference type="Pfam" id="PF01148">
    <property type="entry name" value="CTP_transf_1"/>
    <property type="match status" value="1"/>
</dbReference>
<evidence type="ECO:0000256" key="7">
    <source>
        <dbReference type="RuleBase" id="RU003938"/>
    </source>
</evidence>
<comment type="catalytic activity">
    <reaction evidence="7">
        <text>a 1,2-diacyl-sn-glycero-3-phosphate + CTP + H(+) = a CDP-1,2-diacyl-sn-glycerol + diphosphate</text>
        <dbReference type="Rhea" id="RHEA:16229"/>
        <dbReference type="ChEBI" id="CHEBI:15378"/>
        <dbReference type="ChEBI" id="CHEBI:33019"/>
        <dbReference type="ChEBI" id="CHEBI:37563"/>
        <dbReference type="ChEBI" id="CHEBI:58332"/>
        <dbReference type="ChEBI" id="CHEBI:58608"/>
        <dbReference type="EC" id="2.7.7.41"/>
    </reaction>
</comment>
<protein>
    <recommendedName>
        <fullName evidence="7">Phosphatidate cytidylyltransferase</fullName>
        <ecNumber evidence="7">2.7.7.41</ecNumber>
    </recommendedName>
</protein>
<comment type="pathway">
    <text evidence="7">Phospholipid metabolism; CDP-diacylglycerol biosynthesis; CDP-diacylglycerol from sn-glycerol 3-phosphate: step 3/3.</text>
</comment>
<proteinExistence type="inferred from homology"/>
<feature type="transmembrane region" description="Helical" evidence="8">
    <location>
        <begin position="100"/>
        <end position="133"/>
    </location>
</feature>
<organism evidence="9 10">
    <name type="scientific">Desulfomicrobium apsheronum</name>
    <dbReference type="NCBI Taxonomy" id="52560"/>
    <lineage>
        <taxon>Bacteria</taxon>
        <taxon>Pseudomonadati</taxon>
        <taxon>Thermodesulfobacteriota</taxon>
        <taxon>Desulfovibrionia</taxon>
        <taxon>Desulfovibrionales</taxon>
        <taxon>Desulfomicrobiaceae</taxon>
        <taxon>Desulfomicrobium</taxon>
    </lineage>
</organism>
<dbReference type="GO" id="GO:0009273">
    <property type="term" value="P:peptidoglycan-based cell wall biogenesis"/>
    <property type="evidence" value="ECO:0007669"/>
    <property type="project" value="TreeGrafter"/>
</dbReference>
<dbReference type="AlphaFoldDB" id="A0A1I3YXX6"/>
<dbReference type="GO" id="GO:0005886">
    <property type="term" value="C:plasma membrane"/>
    <property type="evidence" value="ECO:0007669"/>
    <property type="project" value="TreeGrafter"/>
</dbReference>
<dbReference type="RefSeq" id="WP_218143790.1">
    <property type="nucleotide sequence ID" value="NZ_FORX01000021.1"/>
</dbReference>
<keyword evidence="3 7" id="KW-0808">Transferase</keyword>
<dbReference type="Proteomes" id="UP000198635">
    <property type="component" value="Unassembled WGS sequence"/>
</dbReference>
<dbReference type="PANTHER" id="PTHR43535">
    <property type="entry name" value="PHOSPHATIDATE CYTIDYLYLTRANSFERASE"/>
    <property type="match status" value="1"/>
</dbReference>
<accession>A0A1I3YXX6</accession>
<evidence type="ECO:0000256" key="3">
    <source>
        <dbReference type="ARBA" id="ARBA00022679"/>
    </source>
</evidence>
<keyword evidence="10" id="KW-1185">Reference proteome</keyword>
<evidence type="ECO:0000256" key="5">
    <source>
        <dbReference type="ARBA" id="ARBA00022989"/>
    </source>
</evidence>
<feature type="transmembrane region" description="Helical" evidence="8">
    <location>
        <begin position="250"/>
        <end position="270"/>
    </location>
</feature>
<keyword evidence="6 8" id="KW-0472">Membrane</keyword>
<dbReference type="PANTHER" id="PTHR43535:SF1">
    <property type="entry name" value="PHOSPHATIDATE CYTIDYLYLTRANSFERASE"/>
    <property type="match status" value="1"/>
</dbReference>
<comment type="subcellular location">
    <subcellularLocation>
        <location evidence="1">Membrane</location>
        <topology evidence="1">Multi-pass membrane protein</topology>
    </subcellularLocation>
</comment>
<evidence type="ECO:0000256" key="8">
    <source>
        <dbReference type="SAM" id="Phobius"/>
    </source>
</evidence>
<comment type="similarity">
    <text evidence="2 7">Belongs to the CDS family.</text>
</comment>
<dbReference type="EC" id="2.7.7.41" evidence="7"/>
<name>A0A1I3YXX6_9BACT</name>
<feature type="transmembrane region" description="Helical" evidence="8">
    <location>
        <begin position="145"/>
        <end position="170"/>
    </location>
</feature>
<evidence type="ECO:0000313" key="10">
    <source>
        <dbReference type="Proteomes" id="UP000198635"/>
    </source>
</evidence>
<feature type="transmembrane region" description="Helical" evidence="8">
    <location>
        <begin position="12"/>
        <end position="30"/>
    </location>
</feature>
<dbReference type="EMBL" id="FORX01000021">
    <property type="protein sequence ID" value="SFK36199.1"/>
    <property type="molecule type" value="Genomic_DNA"/>
</dbReference>
<sequence length="315" mass="34769">MIALHALPPSRLFMISTLAVLAVVTLGVALKEVHRSGQDRQRSEVLVRTRTWWLIVLPLFGTLSASRGAAISFFCIVFYLAFKEYLTFIPTRRADHRVLFWAYLAIPIQYYFAYISWYGMFIIFIPVYCFLLLPVRMLLRGDTQGFLKAVGTLHWGLMTTVFSLSHAAFLLTLRGEDVEGDYGVSLVLLLVILTEANDIAQFCWGKGFGHAKVVPSVSPNKTWAGLAGGVATTALLAGLVGPYLTPMTVSQALLAGVLIGISGFFGDICVSAIKRDIGIKDTGNMLPGHGGILDRVDSLTFTAPVFFHFIYYTYH</sequence>